<keyword evidence="2" id="KW-1185">Reference proteome</keyword>
<proteinExistence type="predicted"/>
<organism evidence="1 2">
    <name type="scientific">Sulfodiicoccus acidiphilus</name>
    <dbReference type="NCBI Taxonomy" id="1670455"/>
    <lineage>
        <taxon>Archaea</taxon>
        <taxon>Thermoproteota</taxon>
        <taxon>Thermoprotei</taxon>
        <taxon>Sulfolobales</taxon>
        <taxon>Sulfolobaceae</taxon>
        <taxon>Sulfodiicoccus</taxon>
    </lineage>
</organism>
<accession>A0A348B1E5</accession>
<dbReference type="EMBL" id="AP018553">
    <property type="protein sequence ID" value="BBD71997.1"/>
    <property type="molecule type" value="Genomic_DNA"/>
</dbReference>
<reference evidence="2" key="1">
    <citation type="submission" date="2018-04" db="EMBL/GenBank/DDBJ databases">
        <title>Complete genome sequence of Sulfodiicoccus acidiphilus strain HS-1.</title>
        <authorList>
            <person name="Sakai H.D."/>
            <person name="Kurosawa N."/>
        </authorList>
    </citation>
    <scope>NUCLEOTIDE SEQUENCE [LARGE SCALE GENOMIC DNA]</scope>
    <source>
        <strain evidence="2">HS-1</strain>
    </source>
</reference>
<protein>
    <submittedName>
        <fullName evidence="1">Uncharacterized protein</fullName>
    </submittedName>
</protein>
<dbReference type="Proteomes" id="UP000276741">
    <property type="component" value="Chromosome"/>
</dbReference>
<evidence type="ECO:0000313" key="1">
    <source>
        <dbReference type="EMBL" id="BBD71997.1"/>
    </source>
</evidence>
<name>A0A348B1E5_9CREN</name>
<dbReference type="RefSeq" id="WP_126449293.1">
    <property type="nucleotide sequence ID" value="NZ_AP018553.1"/>
</dbReference>
<evidence type="ECO:0000313" key="2">
    <source>
        <dbReference type="Proteomes" id="UP000276741"/>
    </source>
</evidence>
<dbReference type="AlphaFoldDB" id="A0A348B1E5"/>
<dbReference type="GeneID" id="38665889"/>
<sequence length="79" mass="8470">MVEEPIVETLVDRMRVRTVKTIPLGLVKDPSNVVKFVSVGAEAVIVAPSSSPVASALAGQKFTVLLSSKLRDRLIVALR</sequence>
<dbReference type="KEGG" id="sacd:HS1genome_0386"/>
<gene>
    <name evidence="1" type="ORF">HS1genome_0386</name>
</gene>